<organism evidence="2 3">
    <name type="scientific">Camelus ferus</name>
    <name type="common">Wild bactrian camel</name>
    <name type="synonym">Camelus bactrianus ferus</name>
    <dbReference type="NCBI Taxonomy" id="419612"/>
    <lineage>
        <taxon>Eukaryota</taxon>
        <taxon>Metazoa</taxon>
        <taxon>Chordata</taxon>
        <taxon>Craniata</taxon>
        <taxon>Vertebrata</taxon>
        <taxon>Euteleostomi</taxon>
        <taxon>Mammalia</taxon>
        <taxon>Eutheria</taxon>
        <taxon>Laurasiatheria</taxon>
        <taxon>Artiodactyla</taxon>
        <taxon>Tylopoda</taxon>
        <taxon>Camelidae</taxon>
        <taxon>Camelus</taxon>
    </lineage>
</organism>
<sequence length="242" mass="27120">MSAWLADTRAARSGPSKQQCRRPCTSFVLELLRTLSLSQASLLKPSAVRAGLIAEATTHRTAGEVSLPYCRSGLSGQETGWRLNTQRVPRPQRPSPQRLPRRGPSGGAAAHWSAVSLRPPRHRPYWPEPRRPQDRRWRRPAPAPALKRTTRKRPPPCVPPLGLVCWLAAPPCSSRPSPGSLRLRLRRGGGGQQSMRLCCFLVSVINPCDILQKWIIERGNWSAKNQKVHFQCCEIQIKRGWS</sequence>
<feature type="region of interest" description="Disordered" evidence="1">
    <location>
        <begin position="78"/>
        <end position="153"/>
    </location>
</feature>
<reference evidence="3" key="1">
    <citation type="submission" date="2025-08" db="UniProtKB">
        <authorList>
            <consortium name="RefSeq"/>
        </authorList>
    </citation>
    <scope>IDENTIFICATION</scope>
    <source>
        <tissue evidence="3">Ear skin</tissue>
    </source>
</reference>
<dbReference type="AlphaFoldDB" id="A0A8B8RBH3"/>
<dbReference type="RefSeq" id="XP_032315328.1">
    <property type="nucleotide sequence ID" value="XM_032459437.1"/>
</dbReference>
<dbReference type="GeneID" id="116657314"/>
<proteinExistence type="predicted"/>
<dbReference type="KEGG" id="cfr:116657314"/>
<gene>
    <name evidence="3" type="primary">LOC116657314</name>
</gene>
<dbReference type="Proteomes" id="UP000694856">
    <property type="component" value="Chromosome 17"/>
</dbReference>
<keyword evidence="2" id="KW-1185">Reference proteome</keyword>
<name>A0A8B8RBH3_CAMFR</name>
<evidence type="ECO:0000256" key="1">
    <source>
        <dbReference type="SAM" id="MobiDB-lite"/>
    </source>
</evidence>
<protein>
    <submittedName>
        <fullName evidence="3">Uncharacterized protein LOC116657314</fullName>
    </submittedName>
</protein>
<accession>A0A8B8RBH3</accession>
<evidence type="ECO:0000313" key="2">
    <source>
        <dbReference type="Proteomes" id="UP000694856"/>
    </source>
</evidence>
<evidence type="ECO:0000313" key="3">
    <source>
        <dbReference type="RefSeq" id="XP_032315328.1"/>
    </source>
</evidence>